<dbReference type="Proteomes" id="UP000189933">
    <property type="component" value="Unassembled WGS sequence"/>
</dbReference>
<dbReference type="EMBL" id="FUXM01000022">
    <property type="protein sequence ID" value="SKA07232.1"/>
    <property type="molecule type" value="Genomic_DNA"/>
</dbReference>
<dbReference type="InterPro" id="IPR012340">
    <property type="entry name" value="NA-bd_OB-fold"/>
</dbReference>
<evidence type="ECO:0000313" key="7">
    <source>
        <dbReference type="EMBL" id="SKA07232.1"/>
    </source>
</evidence>
<keyword evidence="2 4" id="KW-0808">Transferase</keyword>
<sequence length="449" mass="50292">MKLIITDINHQGEGVGRLAGKVYFVPGALPGEEVEIEVTEEKKSWARARIINLHVPSAERCQPHCPYFEQCGGCQLQQLAYSAQLAVKRELVQNTLKRIGKLDLGKVEVRSVLGMVEPWQYRNKVVWHVTKVNRRLRLGFFQRGGQQIIPIDYCLLLPLRLNQLKNKIEHLLNEINILPYDWRNHTGQLRHIILRQTVTGQVMVGLVTVPEVSLKRRLMELASKLLGEEGVTTVVWNINQQKTREILGRENQTLAGPGFIEEEILGLKFQVSLAAFLQVNPRQTEVLYQQAAGAAALSGGEKVIDAYCGVGSIALLMARQAAEVRGVEVVAEAIAAARVNATINRITNASFRVGLAEKILPEWEREGYRAQVIVVDPPRAGVELPALQAMAGMKPERIVYVACDVATLARDLARLQELGYEPKWVQPVDMFPHTAHVECCCCLKRKKWS</sequence>
<dbReference type="FunFam" id="2.40.50.140:FF:000097">
    <property type="entry name" value="23S rRNA (uracil(1939)-C(5))-methyltransferase RlmD"/>
    <property type="match status" value="1"/>
</dbReference>
<keyword evidence="8" id="KW-1185">Reference proteome</keyword>
<dbReference type="Pfam" id="PF01938">
    <property type="entry name" value="TRAM"/>
    <property type="match status" value="1"/>
</dbReference>
<dbReference type="PROSITE" id="PS01231">
    <property type="entry name" value="TRMA_2"/>
    <property type="match status" value="1"/>
</dbReference>
<name>A0A1T4QTZ4_9FIRM</name>
<dbReference type="Pfam" id="PF05958">
    <property type="entry name" value="tRNA_U5-meth_tr"/>
    <property type="match status" value="1"/>
</dbReference>
<dbReference type="RefSeq" id="WP_078665838.1">
    <property type="nucleotide sequence ID" value="NZ_FUXM01000022.1"/>
</dbReference>
<dbReference type="InterPro" id="IPR029063">
    <property type="entry name" value="SAM-dependent_MTases_sf"/>
</dbReference>
<feature type="active site" evidence="5">
    <location>
        <position position="403"/>
    </location>
</feature>
<dbReference type="PROSITE" id="PS01230">
    <property type="entry name" value="TRMA_1"/>
    <property type="match status" value="1"/>
</dbReference>
<dbReference type="InterPro" id="IPR030390">
    <property type="entry name" value="MeTrfase_TrmA_AS"/>
</dbReference>
<comment type="similarity">
    <text evidence="4">Belongs to the class I-like SAM-binding methyltransferase superfamily. RNA M5U methyltransferase family.</text>
</comment>
<dbReference type="SUPFAM" id="SSF50249">
    <property type="entry name" value="Nucleic acid-binding proteins"/>
    <property type="match status" value="1"/>
</dbReference>
<dbReference type="AlphaFoldDB" id="A0A1T4QTZ4"/>
<evidence type="ECO:0000259" key="6">
    <source>
        <dbReference type="PROSITE" id="PS50926"/>
    </source>
</evidence>
<keyword evidence="1 4" id="KW-0489">Methyltransferase</keyword>
<dbReference type="Gene3D" id="2.40.50.140">
    <property type="entry name" value="Nucleic acid-binding proteins"/>
    <property type="match status" value="1"/>
</dbReference>
<dbReference type="Gene3D" id="3.40.50.150">
    <property type="entry name" value="Vaccinia Virus protein VP39"/>
    <property type="match status" value="1"/>
</dbReference>
<reference evidence="8" key="1">
    <citation type="submission" date="2017-02" db="EMBL/GenBank/DDBJ databases">
        <authorList>
            <person name="Varghese N."/>
            <person name="Submissions S."/>
        </authorList>
    </citation>
    <scope>NUCLEOTIDE SEQUENCE [LARGE SCALE GENOMIC DNA]</scope>
    <source>
        <strain evidence="8">DSM 16521</strain>
    </source>
</reference>
<evidence type="ECO:0000256" key="5">
    <source>
        <dbReference type="PROSITE-ProRule" id="PRU10015"/>
    </source>
</evidence>
<feature type="binding site" evidence="4">
    <location>
        <position position="376"/>
    </location>
    <ligand>
        <name>S-adenosyl-L-methionine</name>
        <dbReference type="ChEBI" id="CHEBI:59789"/>
    </ligand>
</feature>
<dbReference type="PANTHER" id="PTHR11061:SF30">
    <property type="entry name" value="TRNA (URACIL(54)-C(5))-METHYLTRANSFERASE"/>
    <property type="match status" value="1"/>
</dbReference>
<dbReference type="PROSITE" id="PS51687">
    <property type="entry name" value="SAM_MT_RNA_M5U"/>
    <property type="match status" value="1"/>
</dbReference>
<dbReference type="PROSITE" id="PS50926">
    <property type="entry name" value="TRAM"/>
    <property type="match status" value="1"/>
</dbReference>
<evidence type="ECO:0000256" key="4">
    <source>
        <dbReference type="PROSITE-ProRule" id="PRU01024"/>
    </source>
</evidence>
<evidence type="ECO:0000313" key="8">
    <source>
        <dbReference type="Proteomes" id="UP000189933"/>
    </source>
</evidence>
<dbReference type="PANTHER" id="PTHR11061">
    <property type="entry name" value="RNA M5U METHYLTRANSFERASE"/>
    <property type="match status" value="1"/>
</dbReference>
<evidence type="ECO:0000256" key="2">
    <source>
        <dbReference type="ARBA" id="ARBA00022679"/>
    </source>
</evidence>
<dbReference type="OrthoDB" id="9804590at2"/>
<dbReference type="GO" id="GO:0070475">
    <property type="term" value="P:rRNA base methylation"/>
    <property type="evidence" value="ECO:0007669"/>
    <property type="project" value="TreeGrafter"/>
</dbReference>
<dbReference type="SUPFAM" id="SSF53335">
    <property type="entry name" value="S-adenosyl-L-methionine-dependent methyltransferases"/>
    <property type="match status" value="1"/>
</dbReference>
<dbReference type="InterPro" id="IPR030391">
    <property type="entry name" value="MeTrfase_TrmA_CS"/>
</dbReference>
<accession>A0A1T4QTZ4</accession>
<feature type="domain" description="TRAM" evidence="6">
    <location>
        <begin position="1"/>
        <end position="52"/>
    </location>
</feature>
<dbReference type="InterPro" id="IPR010280">
    <property type="entry name" value="U5_MeTrfase_fam"/>
</dbReference>
<dbReference type="FunFam" id="3.40.50.150:FF:000009">
    <property type="entry name" value="23S rRNA (Uracil(1939)-C(5))-methyltransferase RlmD"/>
    <property type="match status" value="1"/>
</dbReference>
<feature type="binding site" evidence="4">
    <location>
        <position position="278"/>
    </location>
    <ligand>
        <name>S-adenosyl-L-methionine</name>
        <dbReference type="ChEBI" id="CHEBI:59789"/>
    </ligand>
</feature>
<feature type="binding site" evidence="4">
    <location>
        <position position="307"/>
    </location>
    <ligand>
        <name>S-adenosyl-L-methionine</name>
        <dbReference type="ChEBI" id="CHEBI:59789"/>
    </ligand>
</feature>
<evidence type="ECO:0000256" key="3">
    <source>
        <dbReference type="ARBA" id="ARBA00022691"/>
    </source>
</evidence>
<feature type="binding site" evidence="4">
    <location>
        <position position="328"/>
    </location>
    <ligand>
        <name>S-adenosyl-L-methionine</name>
        <dbReference type="ChEBI" id="CHEBI:59789"/>
    </ligand>
</feature>
<dbReference type="GO" id="GO:0070041">
    <property type="term" value="F:rRNA (uridine-C5-)-methyltransferase activity"/>
    <property type="evidence" value="ECO:0007669"/>
    <property type="project" value="UniProtKB-ARBA"/>
</dbReference>
<gene>
    <name evidence="7" type="ORF">SAMN02745885_01798</name>
</gene>
<proteinExistence type="inferred from homology"/>
<keyword evidence="3 4" id="KW-0949">S-adenosyl-L-methionine</keyword>
<dbReference type="Gene3D" id="2.40.50.1070">
    <property type="match status" value="1"/>
</dbReference>
<protein>
    <submittedName>
        <fullName evidence="7">23S rRNA (Uracil1939-C5)-methyltransferase</fullName>
    </submittedName>
</protein>
<dbReference type="InterPro" id="IPR002792">
    <property type="entry name" value="TRAM_dom"/>
</dbReference>
<organism evidence="7 8">
    <name type="scientific">Carboxydocella sporoproducens DSM 16521</name>
    <dbReference type="NCBI Taxonomy" id="1121270"/>
    <lineage>
        <taxon>Bacteria</taxon>
        <taxon>Bacillati</taxon>
        <taxon>Bacillota</taxon>
        <taxon>Clostridia</taxon>
        <taxon>Eubacteriales</taxon>
        <taxon>Clostridiales Family XVI. Incertae Sedis</taxon>
        <taxon>Carboxydocella</taxon>
    </lineage>
</organism>
<feature type="active site" description="Nucleophile" evidence="4">
    <location>
        <position position="403"/>
    </location>
</feature>
<dbReference type="NCBIfam" id="TIGR00479">
    <property type="entry name" value="rumA"/>
    <property type="match status" value="1"/>
</dbReference>
<evidence type="ECO:0000256" key="1">
    <source>
        <dbReference type="ARBA" id="ARBA00022603"/>
    </source>
</evidence>